<dbReference type="InterPro" id="IPR019791">
    <property type="entry name" value="Haem_peroxidase_animal"/>
</dbReference>
<name>A0A5F8H8R2_MONDO</name>
<sequence length="168" mass="18937">MKVLVVLGISMVVACTEVLFSFIQKSTNFFWGGTEKCHVTSIVEKSIHMVDNALYNTMKRNLKKRELNSPDQLFSFSKLPERTSRDVSRAAEIMETSIQAVKKKVSLQHKKSWHPTDVLSADLLSTIVKVSGCLPYMLPPKCPNTCLANKYRLITGACNNRHQPNHNS</sequence>
<dbReference type="AlphaFoldDB" id="A0A5F8H8R2"/>
<dbReference type="PANTHER" id="PTHR11475:SF60">
    <property type="entry name" value="THYROID PEROXIDASE"/>
    <property type="match status" value="1"/>
</dbReference>
<feature type="signal peptide" evidence="1">
    <location>
        <begin position="1"/>
        <end position="15"/>
    </location>
</feature>
<evidence type="ECO:0000313" key="3">
    <source>
        <dbReference type="Proteomes" id="UP000002280"/>
    </source>
</evidence>
<keyword evidence="3" id="KW-1185">Reference proteome</keyword>
<protein>
    <submittedName>
        <fullName evidence="2">Thyroid peroxidase</fullName>
    </submittedName>
</protein>
<feature type="chain" id="PRO_5023836241" evidence="1">
    <location>
        <begin position="16"/>
        <end position="168"/>
    </location>
</feature>
<dbReference type="PROSITE" id="PS50292">
    <property type="entry name" value="PEROXIDASE_3"/>
    <property type="match status" value="1"/>
</dbReference>
<dbReference type="PROSITE" id="PS51257">
    <property type="entry name" value="PROKAR_LIPOPROTEIN"/>
    <property type="match status" value="1"/>
</dbReference>
<keyword evidence="1" id="KW-0732">Signal</keyword>
<dbReference type="GeneTree" id="ENSGT00940000158104"/>
<dbReference type="PANTHER" id="PTHR11475">
    <property type="entry name" value="OXIDASE/PEROXIDASE"/>
    <property type="match status" value="1"/>
</dbReference>
<evidence type="ECO:0000256" key="1">
    <source>
        <dbReference type="SAM" id="SignalP"/>
    </source>
</evidence>
<gene>
    <name evidence="2" type="primary">TPO</name>
</gene>
<reference evidence="2 3" key="1">
    <citation type="journal article" date="2007" name="Nature">
        <title>Genome of the marsupial Monodelphis domestica reveals innovation in non-coding sequences.</title>
        <authorList>
            <person name="Mikkelsen T.S."/>
            <person name="Wakefield M.J."/>
            <person name="Aken B."/>
            <person name="Amemiya C.T."/>
            <person name="Chang J.L."/>
            <person name="Duke S."/>
            <person name="Garber M."/>
            <person name="Gentles A.J."/>
            <person name="Goodstadt L."/>
            <person name="Heger A."/>
            <person name="Jurka J."/>
            <person name="Kamal M."/>
            <person name="Mauceli E."/>
            <person name="Searle S.M."/>
            <person name="Sharpe T."/>
            <person name="Baker M.L."/>
            <person name="Batzer M.A."/>
            <person name="Benos P.V."/>
            <person name="Belov K."/>
            <person name="Clamp M."/>
            <person name="Cook A."/>
            <person name="Cuff J."/>
            <person name="Das R."/>
            <person name="Davidow L."/>
            <person name="Deakin J.E."/>
            <person name="Fazzari M.J."/>
            <person name="Glass J.L."/>
            <person name="Grabherr M."/>
            <person name="Greally J.M."/>
            <person name="Gu W."/>
            <person name="Hore T.A."/>
            <person name="Huttley G.A."/>
            <person name="Kleber M."/>
            <person name="Jirtle R.L."/>
            <person name="Koina E."/>
            <person name="Lee J.T."/>
            <person name="Mahony S."/>
            <person name="Marra M.A."/>
            <person name="Miller R.D."/>
            <person name="Nicholls R.D."/>
            <person name="Oda M."/>
            <person name="Papenfuss A.T."/>
            <person name="Parra Z.E."/>
            <person name="Pollock D.D."/>
            <person name="Ray D.A."/>
            <person name="Schein J.E."/>
            <person name="Speed T.P."/>
            <person name="Thompson K."/>
            <person name="VandeBerg J.L."/>
            <person name="Wade C.M."/>
            <person name="Walker J.A."/>
            <person name="Waters P.D."/>
            <person name="Webber C."/>
            <person name="Weidman J.R."/>
            <person name="Xie X."/>
            <person name="Zody M.C."/>
            <person name="Baldwin J."/>
            <person name="Abdouelleil A."/>
            <person name="Abdulkadir J."/>
            <person name="Abebe A."/>
            <person name="Abera B."/>
            <person name="Abreu J."/>
            <person name="Acer S.C."/>
            <person name="Aftuck L."/>
            <person name="Alexander A."/>
            <person name="An P."/>
            <person name="Anderson E."/>
            <person name="Anderson S."/>
            <person name="Arachi H."/>
            <person name="Azer M."/>
            <person name="Bachantsang P."/>
            <person name="Barry A."/>
            <person name="Bayul T."/>
            <person name="Berlin A."/>
            <person name="Bessette D."/>
            <person name="Bloom T."/>
            <person name="Bloom T."/>
            <person name="Boguslavskiy L."/>
            <person name="Bonnet C."/>
            <person name="Boukhgalter B."/>
            <person name="Bourzgui I."/>
            <person name="Brown A."/>
            <person name="Cahill P."/>
            <person name="Channer S."/>
            <person name="Cheshatsang Y."/>
            <person name="Chuda L."/>
            <person name="Citroen M."/>
            <person name="Collymore A."/>
            <person name="Cooke P."/>
            <person name="Costello M."/>
            <person name="D'Aco K."/>
            <person name="Daza R."/>
            <person name="De Haan G."/>
            <person name="DeGray S."/>
            <person name="DeMaso C."/>
            <person name="Dhargay N."/>
            <person name="Dooley K."/>
            <person name="Dooley E."/>
            <person name="Doricent M."/>
            <person name="Dorje P."/>
            <person name="Dorjee K."/>
            <person name="Dupes A."/>
            <person name="Elong R."/>
            <person name="Falk J."/>
            <person name="Farina A."/>
            <person name="Faro S."/>
            <person name="Ferguson D."/>
            <person name="Fisher S."/>
            <person name="Foley C.D."/>
            <person name="Franke A."/>
            <person name="Friedrich D."/>
            <person name="Gadbois L."/>
            <person name="Gearin G."/>
            <person name="Gearin C.R."/>
            <person name="Giannoukos G."/>
            <person name="Goode T."/>
            <person name="Graham J."/>
            <person name="Grandbois E."/>
            <person name="Grewal S."/>
            <person name="Gyaltsen K."/>
            <person name="Hafez N."/>
            <person name="Hagos B."/>
            <person name="Hall J."/>
            <person name="Henson C."/>
            <person name="Hollinger A."/>
            <person name="Honan T."/>
            <person name="Huard M.D."/>
            <person name="Hughes L."/>
            <person name="Hurhula B."/>
            <person name="Husby M.E."/>
            <person name="Kamat A."/>
            <person name="Kanga B."/>
            <person name="Kashin S."/>
            <person name="Khazanovich D."/>
            <person name="Kisner P."/>
            <person name="Lance K."/>
            <person name="Lara M."/>
            <person name="Lee W."/>
            <person name="Lennon N."/>
            <person name="Letendre F."/>
            <person name="LeVine R."/>
            <person name="Lipovsky A."/>
            <person name="Liu X."/>
            <person name="Liu J."/>
            <person name="Liu S."/>
            <person name="Lokyitsang T."/>
            <person name="Lokyitsang Y."/>
            <person name="Lubonja R."/>
            <person name="Lui A."/>
            <person name="MacDonald P."/>
            <person name="Magnisalis V."/>
            <person name="Maru K."/>
            <person name="Matthews C."/>
            <person name="McCusker W."/>
            <person name="McDonough S."/>
            <person name="Mehta T."/>
            <person name="Meldrim J."/>
            <person name="Meneus L."/>
            <person name="Mihai O."/>
            <person name="Mihalev A."/>
            <person name="Mihova T."/>
            <person name="Mittelman R."/>
            <person name="Mlenga V."/>
            <person name="Montmayeur A."/>
            <person name="Mulrain L."/>
            <person name="Navidi A."/>
            <person name="Naylor J."/>
            <person name="Negash T."/>
            <person name="Nguyen T."/>
            <person name="Nguyen N."/>
            <person name="Nicol R."/>
            <person name="Norbu C."/>
            <person name="Norbu N."/>
            <person name="Novod N."/>
            <person name="O'Neill B."/>
            <person name="Osman S."/>
            <person name="Markiewicz E."/>
            <person name="Oyono O.L."/>
            <person name="Patti C."/>
            <person name="Phunkhang P."/>
            <person name="Pierre F."/>
            <person name="Priest M."/>
            <person name="Raghuraman S."/>
            <person name="Rege F."/>
            <person name="Reyes R."/>
            <person name="Rise C."/>
            <person name="Rogov P."/>
            <person name="Ross K."/>
            <person name="Ryan E."/>
            <person name="Settipalli S."/>
            <person name="Shea T."/>
            <person name="Sherpa N."/>
            <person name="Shi L."/>
            <person name="Shih D."/>
            <person name="Sparrow T."/>
            <person name="Spaulding J."/>
            <person name="Stalker J."/>
            <person name="Stange-Thomann N."/>
            <person name="Stavropoulos S."/>
            <person name="Stone C."/>
            <person name="Strader C."/>
            <person name="Tesfaye S."/>
            <person name="Thomson T."/>
            <person name="Thoulutsang Y."/>
            <person name="Thoulutsang D."/>
            <person name="Topham K."/>
            <person name="Topping I."/>
            <person name="Tsamla T."/>
            <person name="Vassiliev H."/>
            <person name="Vo A."/>
            <person name="Wangchuk T."/>
            <person name="Wangdi T."/>
            <person name="Weiand M."/>
            <person name="Wilkinson J."/>
            <person name="Wilson A."/>
            <person name="Yadav S."/>
            <person name="Young G."/>
            <person name="Yu Q."/>
            <person name="Zembek L."/>
            <person name="Zhong D."/>
            <person name="Zimmer A."/>
            <person name="Zwirko Z."/>
            <person name="Jaffe D.B."/>
            <person name="Alvarez P."/>
            <person name="Brockman W."/>
            <person name="Butler J."/>
            <person name="Chin C."/>
            <person name="Gnerre S."/>
            <person name="MacCallum I."/>
            <person name="Graves J.A."/>
            <person name="Ponting C.P."/>
            <person name="Breen M."/>
            <person name="Samollow P.B."/>
            <person name="Lander E.S."/>
            <person name="Lindblad-Toh K."/>
        </authorList>
    </citation>
    <scope>NUCLEOTIDE SEQUENCE [LARGE SCALE GENOMIC DNA]</scope>
</reference>
<proteinExistence type="predicted"/>
<dbReference type="Proteomes" id="UP000002280">
    <property type="component" value="Chromosome 1"/>
</dbReference>
<reference evidence="2" key="3">
    <citation type="submission" date="2025-09" db="UniProtKB">
        <authorList>
            <consortium name="Ensembl"/>
        </authorList>
    </citation>
    <scope>IDENTIFICATION</scope>
</reference>
<accession>A0A5F8H8R2</accession>
<dbReference type="Ensembl" id="ENSMODT00000060796.1">
    <property type="protein sequence ID" value="ENSMODP00000056212.1"/>
    <property type="gene ID" value="ENSMODG00000014296.4"/>
</dbReference>
<reference evidence="2" key="2">
    <citation type="submission" date="2025-08" db="UniProtKB">
        <authorList>
            <consortium name="Ensembl"/>
        </authorList>
    </citation>
    <scope>IDENTIFICATION</scope>
</reference>
<organism evidence="2 3">
    <name type="scientific">Monodelphis domestica</name>
    <name type="common">Gray short-tailed opossum</name>
    <dbReference type="NCBI Taxonomy" id="13616"/>
    <lineage>
        <taxon>Eukaryota</taxon>
        <taxon>Metazoa</taxon>
        <taxon>Chordata</taxon>
        <taxon>Craniata</taxon>
        <taxon>Vertebrata</taxon>
        <taxon>Euteleostomi</taxon>
        <taxon>Mammalia</taxon>
        <taxon>Metatheria</taxon>
        <taxon>Didelphimorphia</taxon>
        <taxon>Didelphidae</taxon>
        <taxon>Monodelphis</taxon>
    </lineage>
</organism>
<evidence type="ECO:0000313" key="2">
    <source>
        <dbReference type="Ensembl" id="ENSMODP00000056212.1"/>
    </source>
</evidence>
<dbReference type="Bgee" id="ENSMODG00000014296">
    <property type="expression patterns" value="Expressed in ovary and 1 other cell type or tissue"/>
</dbReference>